<dbReference type="InterPro" id="IPR002048">
    <property type="entry name" value="EF_hand_dom"/>
</dbReference>
<keyword evidence="11" id="KW-0106">Calcium</keyword>
<name>A0ABN7T7B7_OIKDI</name>
<keyword evidence="10" id="KW-0677">Repeat</keyword>
<evidence type="ECO:0000256" key="6">
    <source>
        <dbReference type="ARBA" id="ARBA00022490"/>
    </source>
</evidence>
<organism evidence="18 19">
    <name type="scientific">Oikopleura dioica</name>
    <name type="common">Tunicate</name>
    <dbReference type="NCBI Taxonomy" id="34765"/>
    <lineage>
        <taxon>Eukaryota</taxon>
        <taxon>Metazoa</taxon>
        <taxon>Chordata</taxon>
        <taxon>Tunicata</taxon>
        <taxon>Appendicularia</taxon>
        <taxon>Copelata</taxon>
        <taxon>Oikopleuridae</taxon>
        <taxon>Oikopleura</taxon>
    </lineage>
</organism>
<evidence type="ECO:0000256" key="2">
    <source>
        <dbReference type="ARBA" id="ARBA00004236"/>
    </source>
</evidence>
<comment type="similarity">
    <text evidence="16">Belongs to the calcineurin regulatory subunit family. CHP subfamily.</text>
</comment>
<evidence type="ECO:0000256" key="11">
    <source>
        <dbReference type="ARBA" id="ARBA00022837"/>
    </source>
</evidence>
<keyword evidence="14" id="KW-0539">Nucleus</keyword>
<evidence type="ECO:0000256" key="13">
    <source>
        <dbReference type="ARBA" id="ARBA00023136"/>
    </source>
</evidence>
<evidence type="ECO:0000256" key="15">
    <source>
        <dbReference type="ARBA" id="ARBA00023288"/>
    </source>
</evidence>
<keyword evidence="8" id="KW-0519">Myristate</keyword>
<protein>
    <submittedName>
        <fullName evidence="18">Oidioi.mRNA.OKI2018_I69.chr2.g5582.t1.cds</fullName>
    </submittedName>
</protein>
<feature type="domain" description="EF-hand" evidence="17">
    <location>
        <begin position="26"/>
        <end position="61"/>
    </location>
</feature>
<accession>A0ABN7T7B7</accession>
<keyword evidence="6" id="KW-0963">Cytoplasm</keyword>
<reference evidence="18 19" key="1">
    <citation type="submission" date="2021-04" db="EMBL/GenBank/DDBJ databases">
        <authorList>
            <person name="Bliznina A."/>
        </authorList>
    </citation>
    <scope>NUCLEOTIDE SEQUENCE [LARGE SCALE GENOMIC DNA]</scope>
</reference>
<evidence type="ECO:0000256" key="9">
    <source>
        <dbReference type="ARBA" id="ARBA00022723"/>
    </source>
</evidence>
<keyword evidence="4" id="KW-0813">Transport</keyword>
<keyword evidence="12" id="KW-0653">Protein transport</keyword>
<dbReference type="InterPro" id="IPR011992">
    <property type="entry name" value="EF-hand-dom_pair"/>
</dbReference>
<keyword evidence="15" id="KW-0449">Lipoprotein</keyword>
<evidence type="ECO:0000256" key="16">
    <source>
        <dbReference type="ARBA" id="ARBA00038164"/>
    </source>
</evidence>
<dbReference type="EMBL" id="OU015567">
    <property type="protein sequence ID" value="CAG5111257.1"/>
    <property type="molecule type" value="Genomic_DNA"/>
</dbReference>
<keyword evidence="13" id="KW-0472">Membrane</keyword>
<proteinExistence type="inferred from homology"/>
<dbReference type="PROSITE" id="PS00018">
    <property type="entry name" value="EF_HAND_1"/>
    <property type="match status" value="1"/>
</dbReference>
<evidence type="ECO:0000256" key="1">
    <source>
        <dbReference type="ARBA" id="ARBA00004123"/>
    </source>
</evidence>
<evidence type="ECO:0000256" key="10">
    <source>
        <dbReference type="ARBA" id="ARBA00022737"/>
    </source>
</evidence>
<dbReference type="InterPro" id="IPR051875">
    <property type="entry name" value="Calcineurin_B_homologous"/>
</dbReference>
<evidence type="ECO:0000256" key="7">
    <source>
        <dbReference type="ARBA" id="ARBA00022553"/>
    </source>
</evidence>
<dbReference type="SMART" id="SM00054">
    <property type="entry name" value="EFh"/>
    <property type="match status" value="2"/>
</dbReference>
<gene>
    <name evidence="18" type="ORF">OKIOD_LOCUS14347</name>
</gene>
<keyword evidence="7" id="KW-0597">Phosphoprotein</keyword>
<feature type="domain" description="EF-hand" evidence="17">
    <location>
        <begin position="109"/>
        <end position="144"/>
    </location>
</feature>
<dbReference type="InterPro" id="IPR018247">
    <property type="entry name" value="EF_Hand_1_Ca_BS"/>
</dbReference>
<evidence type="ECO:0000256" key="12">
    <source>
        <dbReference type="ARBA" id="ARBA00022927"/>
    </source>
</evidence>
<dbReference type="Pfam" id="PF13405">
    <property type="entry name" value="EF-hand_6"/>
    <property type="match status" value="1"/>
</dbReference>
<evidence type="ECO:0000256" key="14">
    <source>
        <dbReference type="ARBA" id="ARBA00023242"/>
    </source>
</evidence>
<dbReference type="SUPFAM" id="SSF47473">
    <property type="entry name" value="EF-hand"/>
    <property type="match status" value="1"/>
</dbReference>
<keyword evidence="9" id="KW-0479">Metal-binding</keyword>
<evidence type="ECO:0000259" key="17">
    <source>
        <dbReference type="PROSITE" id="PS50222"/>
    </source>
</evidence>
<evidence type="ECO:0000256" key="8">
    <source>
        <dbReference type="ARBA" id="ARBA00022707"/>
    </source>
</evidence>
<dbReference type="Gene3D" id="1.10.238.10">
    <property type="entry name" value="EF-hand"/>
    <property type="match status" value="1"/>
</dbReference>
<dbReference type="PROSITE" id="PS50222">
    <property type="entry name" value="EF_HAND_2"/>
    <property type="match status" value="2"/>
</dbReference>
<keyword evidence="5" id="KW-1003">Cell membrane</keyword>
<evidence type="ECO:0000256" key="5">
    <source>
        <dbReference type="ARBA" id="ARBA00022475"/>
    </source>
</evidence>
<dbReference type="Proteomes" id="UP001158576">
    <property type="component" value="Chromosome 2"/>
</dbReference>
<evidence type="ECO:0000256" key="3">
    <source>
        <dbReference type="ARBA" id="ARBA00004496"/>
    </source>
</evidence>
<dbReference type="PANTHER" id="PTHR46002">
    <property type="entry name" value="EG:114D9.1 PROTEIN-RELATED"/>
    <property type="match status" value="1"/>
</dbReference>
<keyword evidence="19" id="KW-1185">Reference proteome</keyword>
<evidence type="ECO:0000313" key="19">
    <source>
        <dbReference type="Proteomes" id="UP001158576"/>
    </source>
</evidence>
<evidence type="ECO:0000313" key="18">
    <source>
        <dbReference type="EMBL" id="CAG5111257.1"/>
    </source>
</evidence>
<evidence type="ECO:0000256" key="4">
    <source>
        <dbReference type="ARBA" id="ARBA00022448"/>
    </source>
</evidence>
<comment type="subcellular location">
    <subcellularLocation>
        <location evidence="2">Cell membrane</location>
    </subcellularLocation>
    <subcellularLocation>
        <location evidence="3">Cytoplasm</location>
    </subcellularLocation>
    <subcellularLocation>
        <location evidence="1">Nucleus</location>
    </subcellularLocation>
</comment>
<sequence length="198" mass="22232">MGTKQSVALSADEAQEVANRTGFSKAQVNKLYHRFNLLDKDAKGHLSRDDLLAIPELAMNPLADKIVNLFLPAENNDATSTECSFLKYCEVLSHFRPTNSKTQESDLNSKQSKTKLIFDIFDKDKSNRLTRNELLEILRMMVGKNISEDQLYAIAERAIVEAKQNLDGKSDAGLCLEDFAVAMKSTEIDAKMSVRFHD</sequence>